<gene>
    <name evidence="2" type="ORF">CTEN210_04400</name>
</gene>
<accession>A0AAD3CNJ2</accession>
<feature type="compositionally biased region" description="Polar residues" evidence="1">
    <location>
        <begin position="206"/>
        <end position="226"/>
    </location>
</feature>
<feature type="region of interest" description="Disordered" evidence="1">
    <location>
        <begin position="333"/>
        <end position="352"/>
    </location>
</feature>
<keyword evidence="3" id="KW-1185">Reference proteome</keyword>
<evidence type="ECO:0000313" key="2">
    <source>
        <dbReference type="EMBL" id="GFH47924.1"/>
    </source>
</evidence>
<feature type="compositionally biased region" description="Polar residues" evidence="1">
    <location>
        <begin position="27"/>
        <end position="39"/>
    </location>
</feature>
<proteinExistence type="predicted"/>
<comment type="caution">
    <text evidence="2">The sequence shown here is derived from an EMBL/GenBank/DDBJ whole genome shotgun (WGS) entry which is preliminary data.</text>
</comment>
<feature type="compositionally biased region" description="Polar residues" evidence="1">
    <location>
        <begin position="132"/>
        <end position="141"/>
    </location>
</feature>
<feature type="region of interest" description="Disordered" evidence="1">
    <location>
        <begin position="118"/>
        <end position="147"/>
    </location>
</feature>
<feature type="compositionally biased region" description="Polar residues" evidence="1">
    <location>
        <begin position="246"/>
        <end position="257"/>
    </location>
</feature>
<name>A0AAD3CNJ2_9STRA</name>
<evidence type="ECO:0000256" key="1">
    <source>
        <dbReference type="SAM" id="MobiDB-lite"/>
    </source>
</evidence>
<dbReference type="EMBL" id="BLLK01000025">
    <property type="protein sequence ID" value="GFH47924.1"/>
    <property type="molecule type" value="Genomic_DNA"/>
</dbReference>
<dbReference type="Proteomes" id="UP001054902">
    <property type="component" value="Unassembled WGS sequence"/>
</dbReference>
<organism evidence="2 3">
    <name type="scientific">Chaetoceros tenuissimus</name>
    <dbReference type="NCBI Taxonomy" id="426638"/>
    <lineage>
        <taxon>Eukaryota</taxon>
        <taxon>Sar</taxon>
        <taxon>Stramenopiles</taxon>
        <taxon>Ochrophyta</taxon>
        <taxon>Bacillariophyta</taxon>
        <taxon>Coscinodiscophyceae</taxon>
        <taxon>Chaetocerotophycidae</taxon>
        <taxon>Chaetocerotales</taxon>
        <taxon>Chaetocerotaceae</taxon>
        <taxon>Chaetoceros</taxon>
    </lineage>
</organism>
<reference evidence="2 3" key="1">
    <citation type="journal article" date="2021" name="Sci. Rep.">
        <title>The genome of the diatom Chaetoceros tenuissimus carries an ancient integrated fragment of an extant virus.</title>
        <authorList>
            <person name="Hongo Y."/>
            <person name="Kimura K."/>
            <person name="Takaki Y."/>
            <person name="Yoshida Y."/>
            <person name="Baba S."/>
            <person name="Kobayashi G."/>
            <person name="Nagasaki K."/>
            <person name="Hano T."/>
            <person name="Tomaru Y."/>
        </authorList>
    </citation>
    <scope>NUCLEOTIDE SEQUENCE [LARGE SCALE GENOMIC DNA]</scope>
    <source>
        <strain evidence="2 3">NIES-3715</strain>
    </source>
</reference>
<feature type="region of interest" description="Disordered" evidence="1">
    <location>
        <begin position="1"/>
        <end position="39"/>
    </location>
</feature>
<evidence type="ECO:0000313" key="3">
    <source>
        <dbReference type="Proteomes" id="UP001054902"/>
    </source>
</evidence>
<protein>
    <submittedName>
        <fullName evidence="2">Uncharacterized protein</fullName>
    </submittedName>
</protein>
<sequence length="402" mass="45260">MNKENSHAIVRPSASISSKGRTPPRLRSSNSINCTNNNEVGEDFSFAKLRGAVQNFEQKQKHHLSKTLQDKTLSLNINPTSVPVPSCPPPCKMITPPASTSMRKQPQTDFVRKSKTIGSNAYHPLSEKKAAKSNTPTSPVPSNDEDFSFKKLQKRAFKMEERNPLSCTKNKTETRDTEEEDFSFQKLKEKALGQQKQKKQIRPTLKTPNKNPSSLSKPMTPSQNTGMVKPKQFTPTVPTEKPKLTRGSSAKTTTFNPQKYRFGTKVKQEEVQATDETHASVQKLSQWLSDDPFEKKKTIVVRRGMNIIQKSRAFEQNQVSQLVDSVQNKNVSRVERERQHFPQGKVSQGKSWLKGAFGEDKKENENIVGGDEDFSFQKLKQMAIGNEQKCLKSGNGPVLKKK</sequence>
<feature type="region of interest" description="Disordered" evidence="1">
    <location>
        <begin position="160"/>
        <end position="260"/>
    </location>
</feature>
<dbReference type="AlphaFoldDB" id="A0AAD3CNJ2"/>